<dbReference type="EMBL" id="VSDO01000005">
    <property type="protein sequence ID" value="TYA10698.1"/>
    <property type="molecule type" value="Genomic_DNA"/>
</dbReference>
<dbReference type="InterPro" id="IPR050809">
    <property type="entry name" value="UgpAE/MalFG_permease"/>
</dbReference>
<feature type="transmembrane region" description="Helical" evidence="7">
    <location>
        <begin position="115"/>
        <end position="140"/>
    </location>
</feature>
<comment type="similarity">
    <text evidence="7">Belongs to the binding-protein-dependent transport system permease family.</text>
</comment>
<sequence length="301" mass="33148">MKPKISISLTQKRSLLGLLFIAPWLIGFLFLFAGPLAQSIRFSFSKLMVSPQGYELQNVGWSNFHDALFVDANFNRILTESVGGMAVDVPLILFFSLFSAVLLNQKFRGRGLARAIFFLPVILASGAIAAAESSGLINLVGNSEVAEQLGQASSQFNVRSMVMILSQAGFPIGFIDYIVEAVMRIYEIISNSGVQILIFLAALQSVPGNLYEVAKIEGATAYETFWKVTFPMVSPLILTNIIYTIIDSFADSPVTQMIYETAFKTQNFGLSAAMAWLYTIVVSLLLVVMGYIVARKTFYHN</sequence>
<dbReference type="RefSeq" id="WP_148456603.1">
    <property type="nucleotide sequence ID" value="NZ_VSDO01000005.1"/>
</dbReference>
<evidence type="ECO:0000313" key="10">
    <source>
        <dbReference type="Proteomes" id="UP000325218"/>
    </source>
</evidence>
<keyword evidence="4 7" id="KW-0812">Transmembrane</keyword>
<dbReference type="PROSITE" id="PS50928">
    <property type="entry name" value="ABC_TM1"/>
    <property type="match status" value="1"/>
</dbReference>
<evidence type="ECO:0000259" key="8">
    <source>
        <dbReference type="PROSITE" id="PS50928"/>
    </source>
</evidence>
<organism evidence="9 10">
    <name type="scientific">Paenibacillus faecis</name>
    <dbReference type="NCBI Taxonomy" id="862114"/>
    <lineage>
        <taxon>Bacteria</taxon>
        <taxon>Bacillati</taxon>
        <taxon>Bacillota</taxon>
        <taxon>Bacilli</taxon>
        <taxon>Bacillales</taxon>
        <taxon>Paenibacillaceae</taxon>
        <taxon>Paenibacillus</taxon>
    </lineage>
</organism>
<dbReference type="InterPro" id="IPR000515">
    <property type="entry name" value="MetI-like"/>
</dbReference>
<dbReference type="InterPro" id="IPR035906">
    <property type="entry name" value="MetI-like_sf"/>
</dbReference>
<keyword evidence="3" id="KW-1003">Cell membrane</keyword>
<dbReference type="Pfam" id="PF00528">
    <property type="entry name" value="BPD_transp_1"/>
    <property type="match status" value="1"/>
</dbReference>
<dbReference type="Proteomes" id="UP000325218">
    <property type="component" value="Unassembled WGS sequence"/>
</dbReference>
<comment type="caution">
    <text evidence="9">The sequence shown here is derived from an EMBL/GenBank/DDBJ whole genome shotgun (WGS) entry which is preliminary data.</text>
</comment>
<keyword evidence="5 7" id="KW-1133">Transmembrane helix</keyword>
<evidence type="ECO:0000256" key="7">
    <source>
        <dbReference type="RuleBase" id="RU363032"/>
    </source>
</evidence>
<dbReference type="GO" id="GO:0005886">
    <property type="term" value="C:plasma membrane"/>
    <property type="evidence" value="ECO:0007669"/>
    <property type="project" value="UniProtKB-SubCell"/>
</dbReference>
<feature type="transmembrane region" description="Helical" evidence="7">
    <location>
        <begin position="82"/>
        <end position="103"/>
    </location>
</feature>
<feature type="transmembrane region" description="Helical" evidence="7">
    <location>
        <begin position="225"/>
        <end position="246"/>
    </location>
</feature>
<dbReference type="PANTHER" id="PTHR43227:SF3">
    <property type="entry name" value="BINDING-PROTEIN-DEPENDENT TRANSPORT SYSTEMS INNER MEMBRANE COMPONENT"/>
    <property type="match status" value="1"/>
</dbReference>
<name>A0A5D0CLH6_9BACL</name>
<keyword evidence="10" id="KW-1185">Reference proteome</keyword>
<dbReference type="CDD" id="cd06261">
    <property type="entry name" value="TM_PBP2"/>
    <property type="match status" value="1"/>
</dbReference>
<protein>
    <submittedName>
        <fullName evidence="9">Sugar ABC transporter permease</fullName>
    </submittedName>
</protein>
<dbReference type="SUPFAM" id="SSF161098">
    <property type="entry name" value="MetI-like"/>
    <property type="match status" value="1"/>
</dbReference>
<comment type="subcellular location">
    <subcellularLocation>
        <location evidence="1 7">Cell membrane</location>
        <topology evidence="1 7">Multi-pass membrane protein</topology>
    </subcellularLocation>
</comment>
<evidence type="ECO:0000256" key="4">
    <source>
        <dbReference type="ARBA" id="ARBA00022692"/>
    </source>
</evidence>
<evidence type="ECO:0000256" key="3">
    <source>
        <dbReference type="ARBA" id="ARBA00022475"/>
    </source>
</evidence>
<feature type="transmembrane region" description="Helical" evidence="7">
    <location>
        <begin position="267"/>
        <end position="294"/>
    </location>
</feature>
<evidence type="ECO:0000256" key="1">
    <source>
        <dbReference type="ARBA" id="ARBA00004651"/>
    </source>
</evidence>
<evidence type="ECO:0000256" key="6">
    <source>
        <dbReference type="ARBA" id="ARBA00023136"/>
    </source>
</evidence>
<reference evidence="9 10" key="1">
    <citation type="submission" date="2019-08" db="EMBL/GenBank/DDBJ databases">
        <title>Genome sequencing of Paenibacillus faecis DSM 23593(T).</title>
        <authorList>
            <person name="Kook J.-K."/>
            <person name="Park S.-N."/>
            <person name="Lim Y.K."/>
        </authorList>
    </citation>
    <scope>NUCLEOTIDE SEQUENCE [LARGE SCALE GENOMIC DNA]</scope>
    <source>
        <strain evidence="9 10">DSM 23593</strain>
    </source>
</reference>
<keyword evidence="2 7" id="KW-0813">Transport</keyword>
<accession>A0A5D0CLH6</accession>
<gene>
    <name evidence="9" type="ORF">FRY98_23180</name>
</gene>
<evidence type="ECO:0000256" key="2">
    <source>
        <dbReference type="ARBA" id="ARBA00022448"/>
    </source>
</evidence>
<evidence type="ECO:0000313" key="9">
    <source>
        <dbReference type="EMBL" id="TYA10698.1"/>
    </source>
</evidence>
<feature type="domain" description="ABC transmembrane type-1" evidence="8">
    <location>
        <begin position="78"/>
        <end position="293"/>
    </location>
</feature>
<dbReference type="GO" id="GO:0055085">
    <property type="term" value="P:transmembrane transport"/>
    <property type="evidence" value="ECO:0007669"/>
    <property type="project" value="InterPro"/>
</dbReference>
<evidence type="ECO:0000256" key="5">
    <source>
        <dbReference type="ARBA" id="ARBA00022989"/>
    </source>
</evidence>
<feature type="transmembrane region" description="Helical" evidence="7">
    <location>
        <begin position="160"/>
        <end position="179"/>
    </location>
</feature>
<keyword evidence="6 7" id="KW-0472">Membrane</keyword>
<dbReference type="Gene3D" id="1.10.3720.10">
    <property type="entry name" value="MetI-like"/>
    <property type="match status" value="1"/>
</dbReference>
<proteinExistence type="inferred from homology"/>
<dbReference type="PANTHER" id="PTHR43227">
    <property type="entry name" value="BLL4140 PROTEIN"/>
    <property type="match status" value="1"/>
</dbReference>
<dbReference type="OrthoDB" id="9788108at2"/>
<dbReference type="AlphaFoldDB" id="A0A5D0CLH6"/>